<sequence>MAGRNKRTPMVVFGSDTLPNKCLVGYQEKDSKTRIIRICEMENPDGVIEAGTEDVPLALLSGEYIEMRFCRKESLQYFIAFLQKLNNAWEGEQV</sequence>
<gene>
    <name evidence="1" type="ORF">DWX94_00955</name>
</gene>
<organism evidence="1 2">
    <name type="scientific">Coprococcus eutactus</name>
    <dbReference type="NCBI Taxonomy" id="33043"/>
    <lineage>
        <taxon>Bacteria</taxon>
        <taxon>Bacillati</taxon>
        <taxon>Bacillota</taxon>
        <taxon>Clostridia</taxon>
        <taxon>Lachnospirales</taxon>
        <taxon>Lachnospiraceae</taxon>
        <taxon>Coprococcus</taxon>
    </lineage>
</organism>
<name>A0A3R5ZN88_9FIRM</name>
<comment type="caution">
    <text evidence="1">The sequence shown here is derived from an EMBL/GenBank/DDBJ whole genome shotgun (WGS) entry which is preliminary data.</text>
</comment>
<dbReference type="Proteomes" id="UP000283295">
    <property type="component" value="Unassembled WGS sequence"/>
</dbReference>
<protein>
    <submittedName>
        <fullName evidence="1">Uncharacterized protein</fullName>
    </submittedName>
</protein>
<evidence type="ECO:0000313" key="2">
    <source>
        <dbReference type="Proteomes" id="UP000283295"/>
    </source>
</evidence>
<accession>A0A3R5ZN88</accession>
<evidence type="ECO:0000313" key="1">
    <source>
        <dbReference type="EMBL" id="RGS44390.1"/>
    </source>
</evidence>
<proteinExistence type="predicted"/>
<dbReference type="EMBL" id="QRVK01000001">
    <property type="protein sequence ID" value="RGS44390.1"/>
    <property type="molecule type" value="Genomic_DNA"/>
</dbReference>
<reference evidence="1 2" key="1">
    <citation type="submission" date="2018-08" db="EMBL/GenBank/DDBJ databases">
        <title>A genome reference for cultivated species of the human gut microbiota.</title>
        <authorList>
            <person name="Zou Y."/>
            <person name="Xue W."/>
            <person name="Luo G."/>
        </authorList>
    </citation>
    <scope>NUCLEOTIDE SEQUENCE [LARGE SCALE GENOMIC DNA]</scope>
    <source>
        <strain evidence="1 2">AF22-21</strain>
    </source>
</reference>
<dbReference type="AlphaFoldDB" id="A0A3R5ZN88"/>